<dbReference type="CDD" id="cd04301">
    <property type="entry name" value="NAT_SF"/>
    <property type="match status" value="1"/>
</dbReference>
<evidence type="ECO:0000259" key="1">
    <source>
        <dbReference type="PROSITE" id="PS51186"/>
    </source>
</evidence>
<feature type="domain" description="N-acetyltransferase" evidence="1">
    <location>
        <begin position="60"/>
        <end position="237"/>
    </location>
</feature>
<accession>A0A2J5HGP1</accession>
<dbReference type="Proteomes" id="UP000235023">
    <property type="component" value="Unassembled WGS sequence"/>
</dbReference>
<dbReference type="OrthoDB" id="2326446at2759"/>
<dbReference type="SUPFAM" id="SSF55729">
    <property type="entry name" value="Acyl-CoA N-acyltransferases (Nat)"/>
    <property type="match status" value="1"/>
</dbReference>
<name>A0A2J5HGP1_9EURO</name>
<gene>
    <name evidence="2" type="ORF">BDW42DRAFT_26847</name>
</gene>
<organism evidence="2 3">
    <name type="scientific">Aspergillus taichungensis</name>
    <dbReference type="NCBI Taxonomy" id="482145"/>
    <lineage>
        <taxon>Eukaryota</taxon>
        <taxon>Fungi</taxon>
        <taxon>Dikarya</taxon>
        <taxon>Ascomycota</taxon>
        <taxon>Pezizomycotina</taxon>
        <taxon>Eurotiomycetes</taxon>
        <taxon>Eurotiomycetidae</taxon>
        <taxon>Eurotiales</taxon>
        <taxon>Aspergillaceae</taxon>
        <taxon>Aspergillus</taxon>
        <taxon>Aspergillus subgen. Circumdati</taxon>
    </lineage>
</organism>
<dbReference type="Pfam" id="PF00583">
    <property type="entry name" value="Acetyltransf_1"/>
    <property type="match status" value="1"/>
</dbReference>
<evidence type="ECO:0000313" key="3">
    <source>
        <dbReference type="Proteomes" id="UP000235023"/>
    </source>
</evidence>
<sequence length="237" mass="27464">MLNMSLKSKISLIPWDGDSAAHRQSLTKQRVECSWDHEKVEEVWREQQLKGEKCIYWIVIFFHDSVQYEKIKDHLDVGKGNGTLYDTATSINGVLRDPSQRSFVPIGHVSLDPRNPDAEGVGLDLPSERVFWIKTFFVSQALQSQGYGRATMDEVENMAIQEPLCAKILMLDTVHNDDQKREDFAMVTFGRIPKVTNEEWYSRRGFKLIKTVENYYKVADRNGKVWATRTVFMRKDI</sequence>
<dbReference type="AlphaFoldDB" id="A0A2J5HGP1"/>
<dbReference type="GO" id="GO:0016747">
    <property type="term" value="F:acyltransferase activity, transferring groups other than amino-acyl groups"/>
    <property type="evidence" value="ECO:0007669"/>
    <property type="project" value="InterPro"/>
</dbReference>
<dbReference type="InterPro" id="IPR016181">
    <property type="entry name" value="Acyl_CoA_acyltransferase"/>
</dbReference>
<reference evidence="3" key="1">
    <citation type="submission" date="2017-12" db="EMBL/GenBank/DDBJ databases">
        <authorList>
            <consortium name="DOE Joint Genome Institute"/>
            <person name="Mondo S.J."/>
            <person name="Kjaerbolling I."/>
            <person name="Vesth T.C."/>
            <person name="Frisvad J.C."/>
            <person name="Nybo J.L."/>
            <person name="Theobald S."/>
            <person name="Kuo A."/>
            <person name="Bowyer P."/>
            <person name="Matsuda Y."/>
            <person name="Lyhne E.K."/>
            <person name="Kogle M.E."/>
            <person name="Clum A."/>
            <person name="Lipzen A."/>
            <person name="Salamov A."/>
            <person name="Ngan C.Y."/>
            <person name="Daum C."/>
            <person name="Chiniquy J."/>
            <person name="Barry K."/>
            <person name="LaButti K."/>
            <person name="Haridas S."/>
            <person name="Simmons B.A."/>
            <person name="Magnuson J.K."/>
            <person name="Mortensen U.H."/>
            <person name="Larsen T.O."/>
            <person name="Grigoriev I.V."/>
            <person name="Baker S.E."/>
            <person name="Andersen M.R."/>
            <person name="Nordberg H.P."/>
            <person name="Cantor M.N."/>
            <person name="Hua S.X."/>
        </authorList>
    </citation>
    <scope>NUCLEOTIDE SEQUENCE [LARGE SCALE GENOMIC DNA]</scope>
    <source>
        <strain evidence="3">IBT 19404</strain>
    </source>
</reference>
<keyword evidence="3" id="KW-1185">Reference proteome</keyword>
<dbReference type="PROSITE" id="PS51186">
    <property type="entry name" value="GNAT"/>
    <property type="match status" value="1"/>
</dbReference>
<dbReference type="InterPro" id="IPR000182">
    <property type="entry name" value="GNAT_dom"/>
</dbReference>
<dbReference type="Gene3D" id="3.40.630.30">
    <property type="match status" value="1"/>
</dbReference>
<protein>
    <recommendedName>
        <fullName evidence="1">N-acetyltransferase domain-containing protein</fullName>
    </recommendedName>
</protein>
<dbReference type="EMBL" id="KZ559627">
    <property type="protein sequence ID" value="PLN76125.1"/>
    <property type="molecule type" value="Genomic_DNA"/>
</dbReference>
<evidence type="ECO:0000313" key="2">
    <source>
        <dbReference type="EMBL" id="PLN76125.1"/>
    </source>
</evidence>
<proteinExistence type="predicted"/>